<organism evidence="2 3">
    <name type="scientific">Clostridium aminobutyricum</name>
    <dbReference type="NCBI Taxonomy" id="33953"/>
    <lineage>
        <taxon>Bacteria</taxon>
        <taxon>Bacillati</taxon>
        <taxon>Bacillota</taxon>
        <taxon>Clostridia</taxon>
        <taxon>Eubacteriales</taxon>
        <taxon>Clostridiaceae</taxon>
        <taxon>Clostridium</taxon>
    </lineage>
</organism>
<keyword evidence="3" id="KW-1185">Reference proteome</keyword>
<name>A0A939IGM3_CLOAM</name>
<evidence type="ECO:0008006" key="4">
    <source>
        <dbReference type="Google" id="ProtNLM"/>
    </source>
</evidence>
<accession>A0A939IGM3</accession>
<evidence type="ECO:0000256" key="1">
    <source>
        <dbReference type="SAM" id="Phobius"/>
    </source>
</evidence>
<dbReference type="EMBL" id="JAFJZZ010000003">
    <property type="protein sequence ID" value="MBN7773530.1"/>
    <property type="molecule type" value="Genomic_DNA"/>
</dbReference>
<keyword evidence="1" id="KW-0472">Membrane</keyword>
<comment type="caution">
    <text evidence="2">The sequence shown here is derived from an EMBL/GenBank/DDBJ whole genome shotgun (WGS) entry which is preliminary data.</text>
</comment>
<evidence type="ECO:0000313" key="2">
    <source>
        <dbReference type="EMBL" id="MBN7773530.1"/>
    </source>
</evidence>
<sequence length="145" mass="16111">MKQYKIVRYIVFAIIGFVIFGTGLVLIKLLPDADGILKTLPYICVGLGSGLLGGNLGTAIKNRAALKNPQIAKQVEIEEKDERNRAISNRAKANAYDLMIYTYSAILLAFALMGVELYVVLTLVAVYLFIISANAYYLNKYHKEM</sequence>
<keyword evidence="1" id="KW-1133">Transmembrane helix</keyword>
<dbReference type="Proteomes" id="UP000664545">
    <property type="component" value="Unassembled WGS sequence"/>
</dbReference>
<keyword evidence="1" id="KW-0812">Transmembrane</keyword>
<feature type="transmembrane region" description="Helical" evidence="1">
    <location>
        <begin position="93"/>
        <end position="112"/>
    </location>
</feature>
<proteinExistence type="predicted"/>
<dbReference type="RefSeq" id="WP_206582363.1">
    <property type="nucleotide sequence ID" value="NZ_JAFJZZ010000003.1"/>
</dbReference>
<dbReference type="AlphaFoldDB" id="A0A939IGM3"/>
<protein>
    <recommendedName>
        <fullName evidence="4">DUF2178 domain-containing protein</fullName>
    </recommendedName>
</protein>
<feature type="transmembrane region" description="Helical" evidence="1">
    <location>
        <begin position="118"/>
        <end position="138"/>
    </location>
</feature>
<reference evidence="2" key="1">
    <citation type="submission" date="2021-02" db="EMBL/GenBank/DDBJ databases">
        <title>Abyssanaerobacter marinus gen.nov., sp., nov, anaerobic bacterium isolated from the Onnuri vent field of Indian Ocean and suggestion of Mogibacteriaceae fam. nov., and proposal of reclassification of ambiguous this family's genus member.</title>
        <authorList>
            <person name="Kim Y.J."/>
            <person name="Yang J.-A."/>
        </authorList>
    </citation>
    <scope>NUCLEOTIDE SEQUENCE</scope>
    <source>
        <strain evidence="2">DSM 2634</strain>
    </source>
</reference>
<evidence type="ECO:0000313" key="3">
    <source>
        <dbReference type="Proteomes" id="UP000664545"/>
    </source>
</evidence>
<feature type="transmembrane region" description="Helical" evidence="1">
    <location>
        <begin position="39"/>
        <end position="60"/>
    </location>
</feature>
<feature type="transmembrane region" description="Helical" evidence="1">
    <location>
        <begin position="7"/>
        <end position="27"/>
    </location>
</feature>
<gene>
    <name evidence="2" type="ORF">JYB65_09160</name>
</gene>